<evidence type="ECO:0000313" key="10">
    <source>
        <dbReference type="EMBL" id="VVE51108.1"/>
    </source>
</evidence>
<keyword evidence="4" id="KW-1003">Cell membrane</keyword>
<dbReference type="PANTHER" id="PTHR42929">
    <property type="entry name" value="INNER MEMBRANE ABC TRANSPORTER PERMEASE PROTEIN YDCU-RELATED-RELATED"/>
    <property type="match status" value="1"/>
</dbReference>
<protein>
    <submittedName>
        <fullName evidence="10">Polyamine ABC transporter permease</fullName>
    </submittedName>
</protein>
<evidence type="ECO:0000256" key="8">
    <source>
        <dbReference type="RuleBase" id="RU363032"/>
    </source>
</evidence>
<evidence type="ECO:0000256" key="7">
    <source>
        <dbReference type="ARBA" id="ARBA00023136"/>
    </source>
</evidence>
<keyword evidence="11" id="KW-1185">Reference proteome</keyword>
<keyword evidence="7 8" id="KW-0472">Membrane</keyword>
<feature type="transmembrane region" description="Helical" evidence="8">
    <location>
        <begin position="116"/>
        <end position="135"/>
    </location>
</feature>
<keyword evidence="6 8" id="KW-1133">Transmembrane helix</keyword>
<evidence type="ECO:0000313" key="11">
    <source>
        <dbReference type="Proteomes" id="UP000406256"/>
    </source>
</evidence>
<feature type="domain" description="ABC transmembrane type-1" evidence="9">
    <location>
        <begin position="85"/>
        <end position="291"/>
    </location>
</feature>
<dbReference type="InterPro" id="IPR000515">
    <property type="entry name" value="MetI-like"/>
</dbReference>
<dbReference type="GO" id="GO:0005886">
    <property type="term" value="C:plasma membrane"/>
    <property type="evidence" value="ECO:0007669"/>
    <property type="project" value="UniProtKB-SubCell"/>
</dbReference>
<dbReference type="PROSITE" id="PS50928">
    <property type="entry name" value="ABC_TM1"/>
    <property type="match status" value="1"/>
</dbReference>
<evidence type="ECO:0000256" key="6">
    <source>
        <dbReference type="ARBA" id="ARBA00022989"/>
    </source>
</evidence>
<feature type="transmembrane region" description="Helical" evidence="8">
    <location>
        <begin position="270"/>
        <end position="292"/>
    </location>
</feature>
<dbReference type="Gene3D" id="1.10.3720.10">
    <property type="entry name" value="MetI-like"/>
    <property type="match status" value="1"/>
</dbReference>
<comment type="subcellular location">
    <subcellularLocation>
        <location evidence="1 8">Cell membrane</location>
        <topology evidence="1 8">Multi-pass membrane protein</topology>
    </subcellularLocation>
</comment>
<dbReference type="GO" id="GO:0055085">
    <property type="term" value="P:transmembrane transport"/>
    <property type="evidence" value="ECO:0007669"/>
    <property type="project" value="InterPro"/>
</dbReference>
<sequence>MQSVSPTRIHAVPLPGIVRARRSAALRIALLCTPACFLLLVFFAVPLLGNAARSLGVDLHATSSDAHALANYERLFLDPYYRSIVWETLNVSFFTTVLCLLLGYPVAHFMVRRAGWLAMPMLFLLITPLLTSIIMRTFGWRVLFARHGLFNDVLMWMNLIEHPLKVLGGPLGVYIGLVHVMVPFMVLSIIPVLRGVDRRLEESARTLGAGVIRTFLLVTLPLAAEGVATGCVLVFMLTSGSFVTQLMLGDGSVVTLPLLIFQQFSLTQDLGFASAMGNLLLAIVLICLYLQLRMSDRKGDA</sequence>
<dbReference type="RefSeq" id="WP_150671171.1">
    <property type="nucleotide sequence ID" value="NZ_CABPSB010000025.1"/>
</dbReference>
<dbReference type="CDD" id="cd06261">
    <property type="entry name" value="TM_PBP2"/>
    <property type="match status" value="1"/>
</dbReference>
<proteinExistence type="inferred from homology"/>
<evidence type="ECO:0000256" key="4">
    <source>
        <dbReference type="ARBA" id="ARBA00022475"/>
    </source>
</evidence>
<feature type="transmembrane region" description="Helical" evidence="8">
    <location>
        <begin position="84"/>
        <end position="104"/>
    </location>
</feature>
<evidence type="ECO:0000259" key="9">
    <source>
        <dbReference type="PROSITE" id="PS50928"/>
    </source>
</evidence>
<keyword evidence="3 8" id="KW-0813">Transport</keyword>
<feature type="transmembrane region" description="Helical" evidence="8">
    <location>
        <begin position="28"/>
        <end position="49"/>
    </location>
</feature>
<dbReference type="PANTHER" id="PTHR42929:SF5">
    <property type="entry name" value="ABC TRANSPORTER PERMEASE PROTEIN"/>
    <property type="match status" value="1"/>
</dbReference>
<evidence type="ECO:0000256" key="3">
    <source>
        <dbReference type="ARBA" id="ARBA00022448"/>
    </source>
</evidence>
<evidence type="ECO:0000256" key="5">
    <source>
        <dbReference type="ARBA" id="ARBA00022692"/>
    </source>
</evidence>
<evidence type="ECO:0000256" key="1">
    <source>
        <dbReference type="ARBA" id="ARBA00004651"/>
    </source>
</evidence>
<dbReference type="InterPro" id="IPR035906">
    <property type="entry name" value="MetI-like_sf"/>
</dbReference>
<accession>A0A5E4YRU7</accession>
<dbReference type="OrthoDB" id="9156191at2"/>
<keyword evidence="5 8" id="KW-0812">Transmembrane</keyword>
<comment type="similarity">
    <text evidence="2">Belongs to the binding-protein-dependent transport system permease family. CysTW subfamily.</text>
</comment>
<dbReference type="Proteomes" id="UP000406256">
    <property type="component" value="Unassembled WGS sequence"/>
</dbReference>
<gene>
    <name evidence="10" type="ORF">PAN31108_04704</name>
</gene>
<dbReference type="AlphaFoldDB" id="A0A5E4YRU7"/>
<feature type="transmembrane region" description="Helical" evidence="8">
    <location>
        <begin position="214"/>
        <end position="236"/>
    </location>
</feature>
<evidence type="ECO:0000256" key="2">
    <source>
        <dbReference type="ARBA" id="ARBA00007069"/>
    </source>
</evidence>
<feature type="transmembrane region" description="Helical" evidence="8">
    <location>
        <begin position="171"/>
        <end position="193"/>
    </location>
</feature>
<name>A0A5E4YRU7_9BURK</name>
<dbReference type="SUPFAM" id="SSF161098">
    <property type="entry name" value="MetI-like"/>
    <property type="match status" value="1"/>
</dbReference>
<dbReference type="Pfam" id="PF00528">
    <property type="entry name" value="BPD_transp_1"/>
    <property type="match status" value="1"/>
</dbReference>
<organism evidence="10 11">
    <name type="scientific">Pandoraea anhela</name>
    <dbReference type="NCBI Taxonomy" id="2508295"/>
    <lineage>
        <taxon>Bacteria</taxon>
        <taxon>Pseudomonadati</taxon>
        <taxon>Pseudomonadota</taxon>
        <taxon>Betaproteobacteria</taxon>
        <taxon>Burkholderiales</taxon>
        <taxon>Burkholderiaceae</taxon>
        <taxon>Pandoraea</taxon>
    </lineage>
</organism>
<reference evidence="10 11" key="1">
    <citation type="submission" date="2019-08" db="EMBL/GenBank/DDBJ databases">
        <authorList>
            <person name="Peeters C."/>
        </authorList>
    </citation>
    <scope>NUCLEOTIDE SEQUENCE [LARGE SCALE GENOMIC DNA]</scope>
    <source>
        <strain evidence="10 11">LMG 31108</strain>
    </source>
</reference>
<dbReference type="EMBL" id="CABPSB010000025">
    <property type="protein sequence ID" value="VVE51108.1"/>
    <property type="molecule type" value="Genomic_DNA"/>
</dbReference>